<evidence type="ECO:0000313" key="3">
    <source>
        <dbReference type="Proteomes" id="UP000766904"/>
    </source>
</evidence>
<evidence type="ECO:0000313" key="2">
    <source>
        <dbReference type="EMBL" id="TYL38987.1"/>
    </source>
</evidence>
<organism evidence="2 3">
    <name type="scientific">Natronococcus pandeyae</name>
    <dbReference type="NCBI Taxonomy" id="2055836"/>
    <lineage>
        <taxon>Archaea</taxon>
        <taxon>Methanobacteriati</taxon>
        <taxon>Methanobacteriota</taxon>
        <taxon>Stenosarchaea group</taxon>
        <taxon>Halobacteria</taxon>
        <taxon>Halobacteriales</taxon>
        <taxon>Natrialbaceae</taxon>
        <taxon>Natronococcus</taxon>
    </lineage>
</organism>
<feature type="domain" description="BioF2-like acetyltransferase" evidence="1">
    <location>
        <begin position="166"/>
        <end position="301"/>
    </location>
</feature>
<dbReference type="InterPro" id="IPR050644">
    <property type="entry name" value="PG_Glycine_Bridge_Synth"/>
</dbReference>
<dbReference type="PANTHER" id="PTHR36174">
    <property type="entry name" value="LIPID II:GLYCINE GLYCYLTRANSFERASE"/>
    <property type="match status" value="1"/>
</dbReference>
<reference evidence="2" key="1">
    <citation type="submission" date="2017-11" db="EMBL/GenBank/DDBJ databases">
        <authorList>
            <person name="Kajale S.C."/>
            <person name="Sharma A."/>
        </authorList>
    </citation>
    <scope>NUCLEOTIDE SEQUENCE</scope>
    <source>
        <strain evidence="2">LS1_42</strain>
    </source>
</reference>
<gene>
    <name evidence="2" type="ORF">CV102_10600</name>
</gene>
<sequence length="332" mass="38094">MSISVEICSDADEWDELVERASAASVFHRSSVLDVLDRHTEGTGYRLIGYKGQEPVGIFPVFELTKGGITAVFSPPPRLGVPVLGPILFANEQLKQRKYEQRNRRFIGACLEWIEETLAPRYVRVCTTTEYADVRPFSWEEYTVSPRFTYTIDLTRDREAIKRSFSRTPRRNIDSDDGIDFHITTRIDDGIRFVHEQIQSRYEAQGKTYTVPLEFLVDLSEETSPSTVQTYVGMVDDEPAAGIIALRDSDTVYFSEGGNKPDVDFSCNDRLHWKVICDAKEQGLSLYDLQGANTPRICEYKSKFNPELRTYYELESGTPLMRFVSKLYRKIR</sequence>
<dbReference type="InterPro" id="IPR038740">
    <property type="entry name" value="BioF2-like_GNAT_dom"/>
</dbReference>
<accession>A0A8J8Q4K4</accession>
<dbReference type="OrthoDB" id="140543at2157"/>
<dbReference type="Pfam" id="PF13480">
    <property type="entry name" value="Acetyltransf_6"/>
    <property type="match status" value="1"/>
</dbReference>
<proteinExistence type="predicted"/>
<name>A0A8J8Q4K4_9EURY</name>
<evidence type="ECO:0000259" key="1">
    <source>
        <dbReference type="Pfam" id="PF13480"/>
    </source>
</evidence>
<dbReference type="AlphaFoldDB" id="A0A8J8Q4K4"/>
<dbReference type="EMBL" id="PHNJ01000004">
    <property type="protein sequence ID" value="TYL38987.1"/>
    <property type="molecule type" value="Genomic_DNA"/>
</dbReference>
<keyword evidence="3" id="KW-1185">Reference proteome</keyword>
<protein>
    <submittedName>
        <fullName evidence="2">GNAT family N-acetyltransferase</fullName>
    </submittedName>
</protein>
<dbReference type="Proteomes" id="UP000766904">
    <property type="component" value="Unassembled WGS sequence"/>
</dbReference>
<comment type="caution">
    <text evidence="2">The sequence shown here is derived from an EMBL/GenBank/DDBJ whole genome shotgun (WGS) entry which is preliminary data.</text>
</comment>
<dbReference type="InterPro" id="IPR016181">
    <property type="entry name" value="Acyl_CoA_acyltransferase"/>
</dbReference>
<dbReference type="PANTHER" id="PTHR36174:SF1">
    <property type="entry name" value="LIPID II:GLYCINE GLYCYLTRANSFERASE"/>
    <property type="match status" value="1"/>
</dbReference>
<dbReference type="SUPFAM" id="SSF55729">
    <property type="entry name" value="Acyl-CoA N-acyltransferases (Nat)"/>
    <property type="match status" value="1"/>
</dbReference>
<dbReference type="RefSeq" id="WP_148857947.1">
    <property type="nucleotide sequence ID" value="NZ_PHNJ01000004.1"/>
</dbReference>
<dbReference type="Gene3D" id="3.40.630.30">
    <property type="match status" value="1"/>
</dbReference>